<dbReference type="RefSeq" id="WP_236343669.1">
    <property type="nucleotide sequence ID" value="NZ_CAKMMF010000018.1"/>
</dbReference>
<dbReference type="SUPFAM" id="SSF53448">
    <property type="entry name" value="Nucleotide-diphospho-sugar transferases"/>
    <property type="match status" value="1"/>
</dbReference>
<evidence type="ECO:0000256" key="1">
    <source>
        <dbReference type="ARBA" id="ARBA00006739"/>
    </source>
</evidence>
<dbReference type="InterPro" id="IPR029044">
    <property type="entry name" value="Nucleotide-diphossugar_trans"/>
</dbReference>
<dbReference type="Proteomes" id="UP000838686">
    <property type="component" value="Unassembled WGS sequence"/>
</dbReference>
<dbReference type="InterPro" id="IPR001173">
    <property type="entry name" value="Glyco_trans_2-like"/>
</dbReference>
<evidence type="ECO:0000313" key="5">
    <source>
        <dbReference type="EMBL" id="CAH1210984.1"/>
    </source>
</evidence>
<name>A0ABN8GT13_9BACL</name>
<dbReference type="EMBL" id="CAKMMF010000018">
    <property type="protein sequence ID" value="CAH1210984.1"/>
    <property type="molecule type" value="Genomic_DNA"/>
</dbReference>
<protein>
    <recommendedName>
        <fullName evidence="4">Glycosyltransferase 2-like domain-containing protein</fullName>
    </recommendedName>
</protein>
<dbReference type="InterPro" id="IPR050834">
    <property type="entry name" value="Glycosyltransf_2"/>
</dbReference>
<evidence type="ECO:0000259" key="4">
    <source>
        <dbReference type="Pfam" id="PF00535"/>
    </source>
</evidence>
<comment type="similarity">
    <text evidence="1">Belongs to the glycosyltransferase 2 family.</text>
</comment>
<sequence length="340" mass="39102">MVSIVTVYYNRENYVVDSIESLLKQTYSDIEVIAIDDGSTDGTLVRLRSIQDPRLRVITHSNRGFVQSIRSAIMQTSSEIVAIHGSGDISSETRIERQLELLQSHPDIGVVGCYVENYFENTGTSFINKPVIDESISLTKQIIKENPFTHGEVMFRKKVYEQAGGYREFFKFCQDYDLWLRMSMLTSFAIVPEVLYRRYFLSDGVSASLDKMLMQKYFDEMGIQCIELRMRNEPDFIDRYGIYGAFYRARTRRLSKIIGRHAMTALYRGKTSEALYFNRKSMEEKLGLSNACLHLFLFLLNRSKLLQRMTAKGLSIVKARRSGAGKPLASEQQEGTLEHM</sequence>
<organism evidence="5 6">
    <name type="scientific">Paenibacillus plantiphilus</name>
    <dbReference type="NCBI Taxonomy" id="2905650"/>
    <lineage>
        <taxon>Bacteria</taxon>
        <taxon>Bacillati</taxon>
        <taxon>Bacillota</taxon>
        <taxon>Bacilli</taxon>
        <taxon>Bacillales</taxon>
        <taxon>Paenibacillaceae</taxon>
        <taxon>Paenibacillus</taxon>
    </lineage>
</organism>
<accession>A0ABN8GT13</accession>
<dbReference type="Pfam" id="PF00535">
    <property type="entry name" value="Glycos_transf_2"/>
    <property type="match status" value="1"/>
</dbReference>
<proteinExistence type="inferred from homology"/>
<keyword evidence="2" id="KW-0328">Glycosyltransferase</keyword>
<evidence type="ECO:0000256" key="3">
    <source>
        <dbReference type="ARBA" id="ARBA00022679"/>
    </source>
</evidence>
<feature type="domain" description="Glycosyltransferase 2-like" evidence="4">
    <location>
        <begin position="3"/>
        <end position="161"/>
    </location>
</feature>
<keyword evidence="6" id="KW-1185">Reference proteome</keyword>
<dbReference type="PANTHER" id="PTHR43685">
    <property type="entry name" value="GLYCOSYLTRANSFERASE"/>
    <property type="match status" value="1"/>
</dbReference>
<dbReference type="Gene3D" id="3.90.550.10">
    <property type="entry name" value="Spore Coat Polysaccharide Biosynthesis Protein SpsA, Chain A"/>
    <property type="match status" value="1"/>
</dbReference>
<gene>
    <name evidence="5" type="ORF">PAECIP111893_03344</name>
</gene>
<evidence type="ECO:0000256" key="2">
    <source>
        <dbReference type="ARBA" id="ARBA00022676"/>
    </source>
</evidence>
<reference evidence="5" key="1">
    <citation type="submission" date="2022-01" db="EMBL/GenBank/DDBJ databases">
        <authorList>
            <person name="Criscuolo A."/>
        </authorList>
    </citation>
    <scope>NUCLEOTIDE SEQUENCE</scope>
    <source>
        <strain evidence="5">CIP111893</strain>
    </source>
</reference>
<evidence type="ECO:0000313" key="6">
    <source>
        <dbReference type="Proteomes" id="UP000838686"/>
    </source>
</evidence>
<comment type="caution">
    <text evidence="5">The sequence shown here is derived from an EMBL/GenBank/DDBJ whole genome shotgun (WGS) entry which is preliminary data.</text>
</comment>
<dbReference type="PANTHER" id="PTHR43685:SF5">
    <property type="entry name" value="GLYCOSYLTRANSFERASE EPSE-RELATED"/>
    <property type="match status" value="1"/>
</dbReference>
<keyword evidence="3" id="KW-0808">Transferase</keyword>